<dbReference type="KEGG" id="tad:TRIADDRAFT_63847"/>
<dbReference type="EMBL" id="DS985244">
    <property type="protein sequence ID" value="EDV25438.1"/>
    <property type="molecule type" value="Genomic_DNA"/>
</dbReference>
<dbReference type="AlphaFoldDB" id="B3RV50"/>
<dbReference type="Proteomes" id="UP000009022">
    <property type="component" value="Unassembled WGS sequence"/>
</dbReference>
<organism evidence="2 3">
    <name type="scientific">Trichoplax adhaerens</name>
    <name type="common">Trichoplax reptans</name>
    <dbReference type="NCBI Taxonomy" id="10228"/>
    <lineage>
        <taxon>Eukaryota</taxon>
        <taxon>Metazoa</taxon>
        <taxon>Placozoa</taxon>
        <taxon>Uniplacotomia</taxon>
        <taxon>Trichoplacea</taxon>
        <taxon>Trichoplacidae</taxon>
        <taxon>Trichoplax</taxon>
    </lineage>
</organism>
<accession>B3RV50</accession>
<feature type="chain" id="PRO_5002797002" evidence="1">
    <location>
        <begin position="24"/>
        <end position="162"/>
    </location>
</feature>
<dbReference type="PhylomeDB" id="B3RV50"/>
<proteinExistence type="predicted"/>
<dbReference type="HOGENOM" id="CLU_1637589_0_0_1"/>
<dbReference type="CTD" id="6752684"/>
<keyword evidence="1" id="KW-0732">Signal</keyword>
<gene>
    <name evidence="2" type="ORF">TRIADDRAFT_63847</name>
</gene>
<keyword evidence="3" id="KW-1185">Reference proteome</keyword>
<dbReference type="RefSeq" id="XP_002111471.1">
    <property type="nucleotide sequence ID" value="XM_002111435.1"/>
</dbReference>
<evidence type="ECO:0000313" key="2">
    <source>
        <dbReference type="EMBL" id="EDV25438.1"/>
    </source>
</evidence>
<evidence type="ECO:0000256" key="1">
    <source>
        <dbReference type="SAM" id="SignalP"/>
    </source>
</evidence>
<reference evidence="2 3" key="1">
    <citation type="journal article" date="2008" name="Nature">
        <title>The Trichoplax genome and the nature of placozoans.</title>
        <authorList>
            <person name="Srivastava M."/>
            <person name="Begovic E."/>
            <person name="Chapman J."/>
            <person name="Putnam N.H."/>
            <person name="Hellsten U."/>
            <person name="Kawashima T."/>
            <person name="Kuo A."/>
            <person name="Mitros T."/>
            <person name="Salamov A."/>
            <person name="Carpenter M.L."/>
            <person name="Signorovitch A.Y."/>
            <person name="Moreno M.A."/>
            <person name="Kamm K."/>
            <person name="Grimwood J."/>
            <person name="Schmutz J."/>
            <person name="Shapiro H."/>
            <person name="Grigoriev I.V."/>
            <person name="Buss L.W."/>
            <person name="Schierwater B."/>
            <person name="Dellaporta S.L."/>
            <person name="Rokhsar D.S."/>
        </authorList>
    </citation>
    <scope>NUCLEOTIDE SEQUENCE [LARGE SCALE GENOMIC DNA]</scope>
    <source>
        <strain evidence="2 3">Grell-BS-1999</strain>
    </source>
</reference>
<dbReference type="GeneID" id="6752684"/>
<dbReference type="InParanoid" id="B3RV50"/>
<name>B3RV50_TRIAD</name>
<sequence length="162" mass="18017">MAARLYAVITLAVVLSAIHITTASDFIIFNDASTSSAINCGDDYAMAGAFWSKCQHYASFDDCVFKRRKRNIIDTWRNGRNSLNERNDLDSALEAKTFLRHTRPHKRSGILLAVKSQCCQGSTGTVQCSESNMEQMCTSSYKDDTYAEALAIGCNFLAQNMF</sequence>
<protein>
    <submittedName>
        <fullName evidence="2">Expressed protein</fullName>
    </submittedName>
</protein>
<evidence type="ECO:0000313" key="3">
    <source>
        <dbReference type="Proteomes" id="UP000009022"/>
    </source>
</evidence>
<feature type="signal peptide" evidence="1">
    <location>
        <begin position="1"/>
        <end position="23"/>
    </location>
</feature>